<comment type="similarity">
    <text evidence="2">Belongs to the BexD/CtrA/VexA family.</text>
</comment>
<organism evidence="18 19">
    <name type="scientific">Leucothrix arctica</name>
    <dbReference type="NCBI Taxonomy" id="1481894"/>
    <lineage>
        <taxon>Bacteria</taxon>
        <taxon>Pseudomonadati</taxon>
        <taxon>Pseudomonadota</taxon>
        <taxon>Gammaproteobacteria</taxon>
        <taxon>Thiotrichales</taxon>
        <taxon>Thiotrichaceae</taxon>
        <taxon>Leucothrix</taxon>
    </lineage>
</organism>
<protein>
    <submittedName>
        <fullName evidence="18">Uncharacterized protein</fullName>
    </submittedName>
</protein>
<feature type="chain" id="PRO_5016408726" evidence="15">
    <location>
        <begin position="25"/>
        <end position="264"/>
    </location>
</feature>
<name>A0A317CIH1_9GAMM</name>
<evidence type="ECO:0000256" key="1">
    <source>
        <dbReference type="ARBA" id="ARBA00004571"/>
    </source>
</evidence>
<keyword evidence="14" id="KW-0449">Lipoprotein</keyword>
<keyword evidence="13" id="KW-0998">Cell outer membrane</keyword>
<dbReference type="InterPro" id="IPR003715">
    <property type="entry name" value="Poly_export_N"/>
</dbReference>
<keyword evidence="9" id="KW-0406">Ion transport</keyword>
<evidence type="ECO:0000256" key="14">
    <source>
        <dbReference type="ARBA" id="ARBA00023288"/>
    </source>
</evidence>
<gene>
    <name evidence="18" type="ORF">DKT75_04315</name>
</gene>
<dbReference type="GO" id="GO:0006811">
    <property type="term" value="P:monoatomic ion transport"/>
    <property type="evidence" value="ECO:0007669"/>
    <property type="project" value="UniProtKB-KW"/>
</dbReference>
<dbReference type="GO" id="GO:0015159">
    <property type="term" value="F:polysaccharide transmembrane transporter activity"/>
    <property type="evidence" value="ECO:0007669"/>
    <property type="project" value="InterPro"/>
</dbReference>
<dbReference type="PANTHER" id="PTHR33619:SF3">
    <property type="entry name" value="POLYSACCHARIDE EXPORT PROTEIN GFCE-RELATED"/>
    <property type="match status" value="1"/>
</dbReference>
<evidence type="ECO:0000259" key="17">
    <source>
        <dbReference type="Pfam" id="PF22461"/>
    </source>
</evidence>
<evidence type="ECO:0000256" key="6">
    <source>
        <dbReference type="ARBA" id="ARBA00022692"/>
    </source>
</evidence>
<dbReference type="AlphaFoldDB" id="A0A317CIH1"/>
<keyword evidence="19" id="KW-1185">Reference proteome</keyword>
<evidence type="ECO:0000256" key="11">
    <source>
        <dbReference type="ARBA" id="ARBA00023136"/>
    </source>
</evidence>
<evidence type="ECO:0000256" key="5">
    <source>
        <dbReference type="ARBA" id="ARBA00022597"/>
    </source>
</evidence>
<dbReference type="InterPro" id="IPR049712">
    <property type="entry name" value="Poly_export"/>
</dbReference>
<dbReference type="EMBL" id="QGKL01000012">
    <property type="protein sequence ID" value="PWQ98358.1"/>
    <property type="molecule type" value="Genomic_DNA"/>
</dbReference>
<dbReference type="GO" id="GO:0015288">
    <property type="term" value="F:porin activity"/>
    <property type="evidence" value="ECO:0007669"/>
    <property type="project" value="UniProtKB-KW"/>
</dbReference>
<comment type="caution">
    <text evidence="18">The sequence shown here is derived from an EMBL/GenBank/DDBJ whole genome shotgun (WGS) entry which is preliminary data.</text>
</comment>
<evidence type="ECO:0000256" key="15">
    <source>
        <dbReference type="SAM" id="SignalP"/>
    </source>
</evidence>
<dbReference type="Gene3D" id="3.10.560.10">
    <property type="entry name" value="Outer membrane lipoprotein wza domain like"/>
    <property type="match status" value="1"/>
</dbReference>
<evidence type="ECO:0000256" key="8">
    <source>
        <dbReference type="ARBA" id="ARBA00023047"/>
    </source>
</evidence>
<evidence type="ECO:0000256" key="3">
    <source>
        <dbReference type="ARBA" id="ARBA00022448"/>
    </source>
</evidence>
<keyword evidence="7 15" id="KW-0732">Signal</keyword>
<comment type="subcellular location">
    <subcellularLocation>
        <location evidence="1">Cell outer membrane</location>
        <topology evidence="1">Multi-pass membrane protein</topology>
    </subcellularLocation>
</comment>
<keyword evidence="6" id="KW-0812">Transmembrane</keyword>
<sequence>MKIKYLLVLPLVLALSGCSLFDKKADKDTTNAQDVQTIQALNQDLVTGGRSSATDFGFGVPSVSGRPTGNNPTADFASLSKSQATMLSEQDRLDVTVFKVPELSATDLTIETNGAISLPLLGSVVVRGLSIIQAEQKIASLLSKNYMQDPKVTITRKEQAFKRVTVEGAVRTPGVYPITGRMTFLQAIALSQGLTDLANDKAVIVFRNGRQYGVNLDLIRRGKAPDPILQNDDRIVVLKSDNKVLEQKVINYLPALLSPFSLLQ</sequence>
<dbReference type="Pfam" id="PF02563">
    <property type="entry name" value="Poly_export"/>
    <property type="match status" value="1"/>
</dbReference>
<evidence type="ECO:0000256" key="12">
    <source>
        <dbReference type="ARBA" id="ARBA00023139"/>
    </source>
</evidence>
<keyword evidence="10" id="KW-0626">Porin</keyword>
<evidence type="ECO:0000259" key="16">
    <source>
        <dbReference type="Pfam" id="PF02563"/>
    </source>
</evidence>
<evidence type="ECO:0000256" key="2">
    <source>
        <dbReference type="ARBA" id="ARBA00009450"/>
    </source>
</evidence>
<feature type="signal peptide" evidence="15">
    <location>
        <begin position="1"/>
        <end position="24"/>
    </location>
</feature>
<dbReference type="PANTHER" id="PTHR33619">
    <property type="entry name" value="POLYSACCHARIDE EXPORT PROTEIN GFCE-RELATED"/>
    <property type="match status" value="1"/>
</dbReference>
<dbReference type="PROSITE" id="PS51257">
    <property type="entry name" value="PROKAR_LIPOPROTEIN"/>
    <property type="match status" value="1"/>
</dbReference>
<keyword evidence="3" id="KW-0813">Transport</keyword>
<evidence type="ECO:0000313" key="18">
    <source>
        <dbReference type="EMBL" id="PWQ98358.1"/>
    </source>
</evidence>
<dbReference type="Proteomes" id="UP000245506">
    <property type="component" value="Unassembled WGS sequence"/>
</dbReference>
<dbReference type="GO" id="GO:0046930">
    <property type="term" value="C:pore complex"/>
    <property type="evidence" value="ECO:0007669"/>
    <property type="project" value="UniProtKB-KW"/>
</dbReference>
<keyword evidence="4" id="KW-1134">Transmembrane beta strand</keyword>
<evidence type="ECO:0000256" key="4">
    <source>
        <dbReference type="ARBA" id="ARBA00022452"/>
    </source>
</evidence>
<dbReference type="InterPro" id="IPR054765">
    <property type="entry name" value="SLBB_dom"/>
</dbReference>
<evidence type="ECO:0000256" key="7">
    <source>
        <dbReference type="ARBA" id="ARBA00022729"/>
    </source>
</evidence>
<dbReference type="Pfam" id="PF22461">
    <property type="entry name" value="SLBB_2"/>
    <property type="match status" value="1"/>
</dbReference>
<accession>A0A317CIH1</accession>
<evidence type="ECO:0000313" key="19">
    <source>
        <dbReference type="Proteomes" id="UP000245506"/>
    </source>
</evidence>
<reference evidence="18 19" key="1">
    <citation type="submission" date="2018-05" db="EMBL/GenBank/DDBJ databases">
        <title>Leucothrix arctica sp. nov., isolated from Arctic seawater.</title>
        <authorList>
            <person name="Choi A."/>
            <person name="Baek K."/>
        </authorList>
    </citation>
    <scope>NUCLEOTIDE SEQUENCE [LARGE SCALE GENOMIC DNA]</scope>
    <source>
        <strain evidence="18 19">IMCC9719</strain>
    </source>
</reference>
<dbReference type="OrthoDB" id="9808421at2"/>
<keyword evidence="8" id="KW-0625">Polysaccharide transport</keyword>
<dbReference type="RefSeq" id="WP_109822199.1">
    <property type="nucleotide sequence ID" value="NZ_QGKL01000012.1"/>
</dbReference>
<dbReference type="GO" id="GO:0009279">
    <property type="term" value="C:cell outer membrane"/>
    <property type="evidence" value="ECO:0007669"/>
    <property type="project" value="UniProtKB-SubCell"/>
</dbReference>
<keyword evidence="12" id="KW-0564">Palmitate</keyword>
<feature type="domain" description="Polysaccharide export protein N-terminal" evidence="16">
    <location>
        <begin position="82"/>
        <end position="155"/>
    </location>
</feature>
<evidence type="ECO:0000256" key="9">
    <source>
        <dbReference type="ARBA" id="ARBA00023065"/>
    </source>
</evidence>
<evidence type="ECO:0000256" key="10">
    <source>
        <dbReference type="ARBA" id="ARBA00023114"/>
    </source>
</evidence>
<proteinExistence type="inferred from homology"/>
<feature type="domain" description="SLBB" evidence="17">
    <location>
        <begin position="162"/>
        <end position="237"/>
    </location>
</feature>
<keyword evidence="11" id="KW-0472">Membrane</keyword>
<keyword evidence="5" id="KW-0762">Sugar transport</keyword>
<evidence type="ECO:0000256" key="13">
    <source>
        <dbReference type="ARBA" id="ARBA00023237"/>
    </source>
</evidence>